<evidence type="ECO:0000256" key="3">
    <source>
        <dbReference type="ARBA" id="ARBA00022737"/>
    </source>
</evidence>
<dbReference type="PANTHER" id="PTHR19338:SF21">
    <property type="entry name" value="OS10G0124400 PROTEIN"/>
    <property type="match status" value="1"/>
</dbReference>
<dbReference type="Gene3D" id="1.10.10.10">
    <property type="entry name" value="Winged helix-like DNA-binding domain superfamily/Winged helix DNA-binding domain"/>
    <property type="match status" value="1"/>
</dbReference>
<dbReference type="SUPFAM" id="SSF52047">
    <property type="entry name" value="RNI-like"/>
    <property type="match status" value="1"/>
</dbReference>
<feature type="domain" description="Disease resistance N-terminal" evidence="10">
    <location>
        <begin position="7"/>
        <end position="97"/>
    </location>
</feature>
<keyword evidence="4" id="KW-0547">Nucleotide-binding</keyword>
<feature type="region of interest" description="Disordered" evidence="8">
    <location>
        <begin position="801"/>
        <end position="888"/>
    </location>
</feature>
<dbReference type="AlphaFoldDB" id="A0A0E0J3S2"/>
<dbReference type="FunFam" id="1.10.10.10:FF:000322">
    <property type="entry name" value="Probable disease resistance protein At1g63360"/>
    <property type="match status" value="1"/>
</dbReference>
<dbReference type="Pfam" id="PF23598">
    <property type="entry name" value="LRR_14"/>
    <property type="match status" value="1"/>
</dbReference>
<accession>A0A0E0J3S2</accession>
<dbReference type="Gene3D" id="1.20.5.4130">
    <property type="match status" value="1"/>
</dbReference>
<name>A0A0E0J3S2_ORYNI</name>
<evidence type="ECO:0000256" key="1">
    <source>
        <dbReference type="ARBA" id="ARBA00008894"/>
    </source>
</evidence>
<dbReference type="SUPFAM" id="SSF52540">
    <property type="entry name" value="P-loop containing nucleoside triphosphate hydrolases"/>
    <property type="match status" value="1"/>
</dbReference>
<dbReference type="InterPro" id="IPR032675">
    <property type="entry name" value="LRR_dom_sf"/>
</dbReference>
<feature type="domain" description="Disease resistance R13L4/SHOC-2-like LRR" evidence="11">
    <location>
        <begin position="505"/>
        <end position="788"/>
    </location>
</feature>
<evidence type="ECO:0000259" key="10">
    <source>
        <dbReference type="Pfam" id="PF18052"/>
    </source>
</evidence>
<dbReference type="InterPro" id="IPR055414">
    <property type="entry name" value="LRR_R13L4/SHOC2-like"/>
</dbReference>
<reference evidence="12" key="1">
    <citation type="submission" date="2015-04" db="UniProtKB">
        <authorList>
            <consortium name="EnsemblPlants"/>
        </authorList>
    </citation>
    <scope>IDENTIFICATION</scope>
    <source>
        <strain evidence="12">SL10</strain>
    </source>
</reference>
<dbReference type="EnsemblPlants" id="ONIVA11G18190.1">
    <property type="protein sequence ID" value="ONIVA11G18190.1"/>
    <property type="gene ID" value="ONIVA11G18190"/>
</dbReference>
<dbReference type="InterPro" id="IPR002182">
    <property type="entry name" value="NB-ARC"/>
</dbReference>
<evidence type="ECO:0000256" key="2">
    <source>
        <dbReference type="ARBA" id="ARBA00022614"/>
    </source>
</evidence>
<keyword evidence="2" id="KW-0433">Leucine-rich repeat</keyword>
<evidence type="ECO:0000256" key="6">
    <source>
        <dbReference type="ARBA" id="ARBA00023054"/>
    </source>
</evidence>
<evidence type="ECO:0000313" key="13">
    <source>
        <dbReference type="Proteomes" id="UP000006591"/>
    </source>
</evidence>
<evidence type="ECO:0000256" key="4">
    <source>
        <dbReference type="ARBA" id="ARBA00022741"/>
    </source>
</evidence>
<dbReference type="Pfam" id="PF18052">
    <property type="entry name" value="Rx_N"/>
    <property type="match status" value="1"/>
</dbReference>
<dbReference type="Proteomes" id="UP000006591">
    <property type="component" value="Chromosome 11"/>
</dbReference>
<dbReference type="OMA" id="SKHTTHQ"/>
<sequence>MEVAAAALRPLISKLGELLKNEYGLEKRVLKRVKSLETELMMMHAALDKVAVIPRDQLDEQVRIWADKVWELSYDMEDVIDTFMVRVEKGPELTASNNLKNRAKKFLKKTTGLFSKGKDLHQIANAIEEAEELAKQYAKLRKRYMLDIGSINANAKEALNMDPRILALYVDERELVGIELQRDELIDKLYSGDEESILRLRTVSIVGFGGLGKTTLAKAVYDNIKVSFDCSAFVPVSRDPNIRNIFKKIHYDLDKQKYGNINEAIRNEKQLIDELRSFLSNKRYLIVVDDLWEISTWNFIMPAFLDSNNGSRIITTSRNTDVAEKAGYVHNMEPLSCQNSKRLLYRRVFGDDYEDPTDNQPCEATEKILNKCVGVLLSIITMASLLVDKPVEAWSIVYDAIDFGPENQNEVVDNTRKILLFSYYDLPAHLKTCVLYLSIFTEDHRIEKRSLIWKWVAEGFVHEEQGKRLVEIGEGYFNQLINRNMIQPMEGKFNRSIDGCRIHDEVLDILGTRLDLKALPVTVGKLTKLMRLCVDSDTRVPSGVLGNLASLQELDLGSLADNKCPNFIIDLHKLTNLRMLDVNVFSTRDQGWFETLVQSVRTFSGIQHVHIWGTSRHVLSSWEGWKPPWHFYHFCVGAFQLRRLPEWVNYRSVPDLSYLELKLQDIEALDMEALARIPELRYLYLNVYTEGTFSWTVHGGGLFPKLRYCDTNIALTFSEGAMPMLTRANLWLTVSSDGAATEIGLGNLGLLNSVTLNLYCKGPTERQVEEVKAAWTSAVQAYPSRPTIYFHQCILWMSKQDKDDNGEEEKSATEDEDEYTREQDKDDDGEEEMSATEDNDEDKDDDDDEEMSATEDEDEITCDELEKEQEDGYFEVEEDEDSDEWSRFVFGGEGSSWRLVTEDELRKDAAEAQVARYQQNYPHSWVFT</sequence>
<feature type="compositionally biased region" description="Acidic residues" evidence="8">
    <location>
        <begin position="814"/>
        <end position="883"/>
    </location>
</feature>
<feature type="coiled-coil region" evidence="7">
    <location>
        <begin position="120"/>
        <end position="147"/>
    </location>
</feature>
<dbReference type="GO" id="GO:0042742">
    <property type="term" value="P:defense response to bacterium"/>
    <property type="evidence" value="ECO:0007669"/>
    <property type="project" value="UniProtKB-ARBA"/>
</dbReference>
<dbReference type="eggNOG" id="KOG4658">
    <property type="taxonomic scope" value="Eukaryota"/>
</dbReference>
<keyword evidence="6 7" id="KW-0175">Coiled coil</keyword>
<comment type="similarity">
    <text evidence="1">Belongs to the disease resistance NB-LRR family.</text>
</comment>
<evidence type="ECO:0000256" key="7">
    <source>
        <dbReference type="SAM" id="Coils"/>
    </source>
</evidence>
<dbReference type="CDD" id="cd14798">
    <property type="entry name" value="RX-CC_like"/>
    <property type="match status" value="1"/>
</dbReference>
<dbReference type="InterPro" id="IPR027417">
    <property type="entry name" value="P-loop_NTPase"/>
</dbReference>
<proteinExistence type="inferred from homology"/>
<dbReference type="STRING" id="4536.A0A0E0J3S2"/>
<evidence type="ECO:0000313" key="12">
    <source>
        <dbReference type="EnsemblPlants" id="ONIVA11G18190.1"/>
    </source>
</evidence>
<dbReference type="Gramene" id="ONIVA11G18190.1">
    <property type="protein sequence ID" value="ONIVA11G18190.1"/>
    <property type="gene ID" value="ONIVA11G18190"/>
</dbReference>
<dbReference type="InterPro" id="IPR038005">
    <property type="entry name" value="RX-like_CC"/>
</dbReference>
<dbReference type="InterPro" id="IPR036388">
    <property type="entry name" value="WH-like_DNA-bd_sf"/>
</dbReference>
<dbReference type="InterPro" id="IPR041118">
    <property type="entry name" value="Rx_N"/>
</dbReference>
<feature type="compositionally biased region" description="Basic and acidic residues" evidence="8">
    <location>
        <begin position="801"/>
        <end position="813"/>
    </location>
</feature>
<keyword evidence="3" id="KW-0677">Repeat</keyword>
<evidence type="ECO:0000259" key="11">
    <source>
        <dbReference type="Pfam" id="PF23598"/>
    </source>
</evidence>
<evidence type="ECO:0000256" key="5">
    <source>
        <dbReference type="ARBA" id="ARBA00022821"/>
    </source>
</evidence>
<evidence type="ECO:0000259" key="9">
    <source>
        <dbReference type="Pfam" id="PF00931"/>
    </source>
</evidence>
<keyword evidence="13" id="KW-1185">Reference proteome</keyword>
<evidence type="ECO:0000256" key="8">
    <source>
        <dbReference type="SAM" id="MobiDB-lite"/>
    </source>
</evidence>
<dbReference type="PANTHER" id="PTHR19338">
    <property type="entry name" value="TRANSLOCASE OF INNER MITOCHONDRIAL MEMBRANE 13 HOMOLOG"/>
    <property type="match status" value="1"/>
</dbReference>
<dbReference type="Pfam" id="PF00931">
    <property type="entry name" value="NB-ARC"/>
    <property type="match status" value="1"/>
</dbReference>
<reference evidence="12" key="2">
    <citation type="submission" date="2018-04" db="EMBL/GenBank/DDBJ databases">
        <title>OnivRS2 (Oryza nivara Reference Sequence Version 2).</title>
        <authorList>
            <person name="Zhang J."/>
            <person name="Kudrna D."/>
            <person name="Lee S."/>
            <person name="Talag J."/>
            <person name="Rajasekar S."/>
            <person name="Welchert J."/>
            <person name="Hsing Y.-I."/>
            <person name="Wing R.A."/>
        </authorList>
    </citation>
    <scope>NUCLEOTIDE SEQUENCE [LARGE SCALE GENOMIC DNA]</scope>
    <source>
        <strain evidence="12">SL10</strain>
    </source>
</reference>
<dbReference type="Gene3D" id="3.40.50.300">
    <property type="entry name" value="P-loop containing nucleotide triphosphate hydrolases"/>
    <property type="match status" value="1"/>
</dbReference>
<organism evidence="12">
    <name type="scientific">Oryza nivara</name>
    <name type="common">Indian wild rice</name>
    <name type="synonym">Oryza sativa f. spontanea</name>
    <dbReference type="NCBI Taxonomy" id="4536"/>
    <lineage>
        <taxon>Eukaryota</taxon>
        <taxon>Viridiplantae</taxon>
        <taxon>Streptophyta</taxon>
        <taxon>Embryophyta</taxon>
        <taxon>Tracheophyta</taxon>
        <taxon>Spermatophyta</taxon>
        <taxon>Magnoliopsida</taxon>
        <taxon>Liliopsida</taxon>
        <taxon>Poales</taxon>
        <taxon>Poaceae</taxon>
        <taxon>BOP clade</taxon>
        <taxon>Oryzoideae</taxon>
        <taxon>Oryzeae</taxon>
        <taxon>Oryzinae</taxon>
        <taxon>Oryza</taxon>
    </lineage>
</organism>
<dbReference type="GO" id="GO:0002758">
    <property type="term" value="P:innate immune response-activating signaling pathway"/>
    <property type="evidence" value="ECO:0007669"/>
    <property type="project" value="UniProtKB-ARBA"/>
</dbReference>
<dbReference type="GO" id="GO:0009626">
    <property type="term" value="P:plant-type hypersensitive response"/>
    <property type="evidence" value="ECO:0007669"/>
    <property type="project" value="UniProtKB-ARBA"/>
</dbReference>
<protein>
    <submittedName>
        <fullName evidence="12">Uncharacterized protein</fullName>
    </submittedName>
</protein>
<dbReference type="PRINTS" id="PR00364">
    <property type="entry name" value="DISEASERSIST"/>
</dbReference>
<dbReference type="Gene3D" id="3.80.10.10">
    <property type="entry name" value="Ribonuclease Inhibitor"/>
    <property type="match status" value="1"/>
</dbReference>
<keyword evidence="5" id="KW-0611">Plant defense</keyword>
<dbReference type="FunFam" id="3.40.50.300:FF:001091">
    <property type="entry name" value="Probable disease resistance protein At1g61300"/>
    <property type="match status" value="1"/>
</dbReference>
<feature type="domain" description="NB-ARC" evidence="9">
    <location>
        <begin position="182"/>
        <end position="350"/>
    </location>
</feature>
<dbReference type="GO" id="GO:0043531">
    <property type="term" value="F:ADP binding"/>
    <property type="evidence" value="ECO:0007669"/>
    <property type="project" value="InterPro"/>
</dbReference>